<dbReference type="InterPro" id="IPR035965">
    <property type="entry name" value="PAS-like_dom_sf"/>
</dbReference>
<dbReference type="Pfam" id="PF00512">
    <property type="entry name" value="HisKA"/>
    <property type="match status" value="1"/>
</dbReference>
<feature type="domain" description="PAC" evidence="11">
    <location>
        <begin position="89"/>
        <end position="141"/>
    </location>
</feature>
<dbReference type="SMART" id="SM00388">
    <property type="entry name" value="HisKA"/>
    <property type="match status" value="1"/>
</dbReference>
<dbReference type="PANTHER" id="PTHR43711:SF1">
    <property type="entry name" value="HISTIDINE KINASE 1"/>
    <property type="match status" value="1"/>
</dbReference>
<dbReference type="Gene3D" id="3.30.565.10">
    <property type="entry name" value="Histidine kinase-like ATPase, C-terminal domain"/>
    <property type="match status" value="1"/>
</dbReference>
<dbReference type="EMBL" id="CP064791">
    <property type="protein sequence ID" value="QSG14164.1"/>
    <property type="molecule type" value="Genomic_DNA"/>
</dbReference>
<dbReference type="InterPro" id="IPR036890">
    <property type="entry name" value="HATPase_C_sf"/>
</dbReference>
<feature type="region of interest" description="Disordered" evidence="8">
    <location>
        <begin position="1"/>
        <end position="20"/>
    </location>
</feature>
<evidence type="ECO:0000313" key="13">
    <source>
        <dbReference type="Proteomes" id="UP000663292"/>
    </source>
</evidence>
<evidence type="ECO:0000259" key="11">
    <source>
        <dbReference type="PROSITE" id="PS50113"/>
    </source>
</evidence>
<dbReference type="SUPFAM" id="SSF47384">
    <property type="entry name" value="Homodimeric domain of signal transducing histidine kinase"/>
    <property type="match status" value="1"/>
</dbReference>
<dbReference type="SUPFAM" id="SSF55785">
    <property type="entry name" value="PYP-like sensor domain (PAS domain)"/>
    <property type="match status" value="1"/>
</dbReference>
<feature type="domain" description="Histidine kinase" evidence="9">
    <location>
        <begin position="152"/>
        <end position="341"/>
    </location>
</feature>
<dbReference type="Gene3D" id="3.30.450.20">
    <property type="entry name" value="PAS domain"/>
    <property type="match status" value="1"/>
</dbReference>
<dbReference type="InterPro" id="IPR036097">
    <property type="entry name" value="HisK_dim/P_sf"/>
</dbReference>
<dbReference type="PROSITE" id="PS50112">
    <property type="entry name" value="PAS"/>
    <property type="match status" value="1"/>
</dbReference>
<dbReference type="PANTHER" id="PTHR43711">
    <property type="entry name" value="TWO-COMPONENT HISTIDINE KINASE"/>
    <property type="match status" value="1"/>
</dbReference>
<evidence type="ECO:0000256" key="4">
    <source>
        <dbReference type="ARBA" id="ARBA00022679"/>
    </source>
</evidence>
<feature type="coiled-coil region" evidence="7">
    <location>
        <begin position="125"/>
        <end position="152"/>
    </location>
</feature>
<evidence type="ECO:0000256" key="5">
    <source>
        <dbReference type="ARBA" id="ARBA00022777"/>
    </source>
</evidence>
<dbReference type="PRINTS" id="PR00344">
    <property type="entry name" value="BCTRLSENSOR"/>
</dbReference>
<dbReference type="SMART" id="SM00387">
    <property type="entry name" value="HATPase_c"/>
    <property type="match status" value="1"/>
</dbReference>
<dbReference type="SUPFAM" id="SSF55874">
    <property type="entry name" value="ATPase domain of HSP90 chaperone/DNA topoisomerase II/histidine kinase"/>
    <property type="match status" value="1"/>
</dbReference>
<dbReference type="EC" id="2.7.13.3" evidence="2"/>
<dbReference type="AlphaFoldDB" id="A0A897NP06"/>
<accession>A0A897NP06</accession>
<organism evidence="12 13">
    <name type="scientific">Halapricum desulfuricans</name>
    <dbReference type="NCBI Taxonomy" id="2841257"/>
    <lineage>
        <taxon>Archaea</taxon>
        <taxon>Methanobacteriati</taxon>
        <taxon>Methanobacteriota</taxon>
        <taxon>Stenosarchaea group</taxon>
        <taxon>Halobacteria</taxon>
        <taxon>Halobacteriales</taxon>
        <taxon>Haloarculaceae</taxon>
        <taxon>Halapricum</taxon>
    </lineage>
</organism>
<feature type="domain" description="PAS" evidence="10">
    <location>
        <begin position="31"/>
        <end position="70"/>
    </location>
</feature>
<keyword evidence="13" id="KW-1185">Reference proteome</keyword>
<dbReference type="Proteomes" id="UP000663292">
    <property type="component" value="Chromosome"/>
</dbReference>
<dbReference type="InterPro" id="IPR003661">
    <property type="entry name" value="HisK_dim/P_dom"/>
</dbReference>
<dbReference type="PROSITE" id="PS50109">
    <property type="entry name" value="HIS_KIN"/>
    <property type="match status" value="1"/>
</dbReference>
<evidence type="ECO:0000259" key="9">
    <source>
        <dbReference type="PROSITE" id="PS50109"/>
    </source>
</evidence>
<evidence type="ECO:0000256" key="6">
    <source>
        <dbReference type="ARBA" id="ARBA00023012"/>
    </source>
</evidence>
<keyword evidence="5 12" id="KW-0418">Kinase</keyword>
<name>A0A897NP06_9EURY</name>
<dbReference type="NCBIfam" id="TIGR00229">
    <property type="entry name" value="sensory_box"/>
    <property type="match status" value="1"/>
</dbReference>
<evidence type="ECO:0000259" key="10">
    <source>
        <dbReference type="PROSITE" id="PS50112"/>
    </source>
</evidence>
<dbReference type="InterPro" id="IPR004358">
    <property type="entry name" value="Sig_transdc_His_kin-like_C"/>
</dbReference>
<evidence type="ECO:0000313" key="12">
    <source>
        <dbReference type="EMBL" id="QSG14164.1"/>
    </source>
</evidence>
<keyword evidence="4" id="KW-0808">Transferase</keyword>
<dbReference type="Gene3D" id="1.10.287.130">
    <property type="match status" value="1"/>
</dbReference>
<dbReference type="InterPro" id="IPR000700">
    <property type="entry name" value="PAS-assoc_C"/>
</dbReference>
<keyword evidence="3" id="KW-0597">Phosphoprotein</keyword>
<dbReference type="GO" id="GO:0000155">
    <property type="term" value="F:phosphorelay sensor kinase activity"/>
    <property type="evidence" value="ECO:0007669"/>
    <property type="project" value="InterPro"/>
</dbReference>
<evidence type="ECO:0000256" key="1">
    <source>
        <dbReference type="ARBA" id="ARBA00000085"/>
    </source>
</evidence>
<protein>
    <recommendedName>
        <fullName evidence="2">histidine kinase</fullName>
        <ecNumber evidence="2">2.7.13.3</ecNumber>
    </recommendedName>
</protein>
<dbReference type="CDD" id="cd00082">
    <property type="entry name" value="HisKA"/>
    <property type="match status" value="1"/>
</dbReference>
<evidence type="ECO:0000256" key="2">
    <source>
        <dbReference type="ARBA" id="ARBA00012438"/>
    </source>
</evidence>
<dbReference type="GeneID" id="68857258"/>
<keyword evidence="6" id="KW-0902">Two-component regulatory system</keyword>
<dbReference type="PROSITE" id="PS50113">
    <property type="entry name" value="PAC"/>
    <property type="match status" value="1"/>
</dbReference>
<dbReference type="InterPro" id="IPR005467">
    <property type="entry name" value="His_kinase_dom"/>
</dbReference>
<evidence type="ECO:0000256" key="3">
    <source>
        <dbReference type="ARBA" id="ARBA00022553"/>
    </source>
</evidence>
<dbReference type="InterPro" id="IPR000014">
    <property type="entry name" value="PAS"/>
</dbReference>
<dbReference type="Pfam" id="PF13426">
    <property type="entry name" value="PAS_9"/>
    <property type="match status" value="1"/>
</dbReference>
<keyword evidence="7" id="KW-0175">Coiled coil</keyword>
<gene>
    <name evidence="12" type="ORF">HSEST_0618</name>
</gene>
<dbReference type="RefSeq" id="WP_229122107.1">
    <property type="nucleotide sequence ID" value="NZ_CP064791.1"/>
</dbReference>
<sequence>MNTSDSGQSRPERPDSVPSDEVIQGIRSHAIFVLDPDGIVSEWSASARALYGYEATYVEGNHVRTLFAEERTGDGDPANAETFADASERPVEIEGWHERADGSVFWATLTLSPLGDEQSRGFTAISQDTTEIKEYEQMLERQNDRLKEFTDILAHDLQTPLQIIDRRLTLYDETGDDEHIESIGETVDRMARLVDDLLRVARQGDVLEDPEPTGLEPIVESAWDGATHASDATLRYEDVPSVSTDPDRLHELFENLFCNAVEHAGEDVTVRVGPLDDGFYVADDGPGIPEEIRDRVFDHGVTTSDDGSGYGLSIVRTIANAHGWDIGVAESDDGGARFAVTGIEFID</sequence>
<evidence type="ECO:0000256" key="7">
    <source>
        <dbReference type="SAM" id="Coils"/>
    </source>
</evidence>
<reference evidence="12 13" key="1">
    <citation type="submission" date="2020-11" db="EMBL/GenBank/DDBJ databases">
        <title>Carbohydrate-dependent, anaerobic sulfur respiration: A novel catabolism in halophilic archaea.</title>
        <authorList>
            <person name="Sorokin D.Y."/>
            <person name="Messina E."/>
            <person name="Smedile F."/>
            <person name="La Cono V."/>
            <person name="Hallsworth J.E."/>
            <person name="Yakimov M.M."/>
        </authorList>
    </citation>
    <scope>NUCLEOTIDE SEQUENCE [LARGE SCALE GENOMIC DNA]</scope>
    <source>
        <strain evidence="12 13">HSR-Est</strain>
    </source>
</reference>
<evidence type="ECO:0000256" key="8">
    <source>
        <dbReference type="SAM" id="MobiDB-lite"/>
    </source>
</evidence>
<dbReference type="CDD" id="cd00130">
    <property type="entry name" value="PAS"/>
    <property type="match status" value="1"/>
</dbReference>
<dbReference type="Pfam" id="PF02518">
    <property type="entry name" value="HATPase_c"/>
    <property type="match status" value="1"/>
</dbReference>
<proteinExistence type="predicted"/>
<comment type="catalytic activity">
    <reaction evidence="1">
        <text>ATP + protein L-histidine = ADP + protein N-phospho-L-histidine.</text>
        <dbReference type="EC" id="2.7.13.3"/>
    </reaction>
</comment>
<dbReference type="CDD" id="cd00075">
    <property type="entry name" value="HATPase"/>
    <property type="match status" value="1"/>
</dbReference>
<dbReference type="InterPro" id="IPR003594">
    <property type="entry name" value="HATPase_dom"/>
</dbReference>
<dbReference type="InterPro" id="IPR050736">
    <property type="entry name" value="Sensor_HK_Regulatory"/>
</dbReference>